<sequence length="418" mass="46609">MENFKAYLTVHGSPKKEEIRKFAIDSDVVTNFLYLREKLQCVFSALRGKRFTINWKDTEGDNITISSDEELRIALKESPESTKKLYIVLYPDNENNVYVQPEEVAGVLHHNIVCDGCNKDVKGFRYKCMECPDYDLCFECEAKGLHPEHGMLRVAIPLQWTSRHGECPMKTNVSKPPETATEATASTNEPKPQETKNEAKPHIDLLKIVEDNIAQLLNPLGIDISVKVKDNEKSDVTPNNAPTKQGDSKVSQVTNENTFAKFPGEGRKLSEEKNINDHPLNIESFANKEPTLSEKSDKSSDDDEWTIVNEEGKSSTAPGTLATAQTSPRPTTSMETTIENVPKENIVPSAPAVEQSSGNLYPPLPKQVVFHPNPKIQLAVERMMDMGFSNEGGWLTQLLIAKDGNIDKVLDTLSPVQK</sequence>
<reference evidence="12" key="2">
    <citation type="journal article" date="2023" name="Commun. Biol.">
        <title>Intrasexual cuticular hydrocarbon dimorphism in a wasp sheds light on hydrocarbon biosynthesis genes in Hymenoptera.</title>
        <authorList>
            <person name="Moris V.C."/>
            <person name="Podsiadlowski L."/>
            <person name="Martin S."/>
            <person name="Oeyen J.P."/>
            <person name="Donath A."/>
            <person name="Petersen M."/>
            <person name="Wilbrandt J."/>
            <person name="Misof B."/>
            <person name="Liedtke D."/>
            <person name="Thamm M."/>
            <person name="Scheiner R."/>
            <person name="Schmitt T."/>
            <person name="Niehuis O."/>
        </authorList>
    </citation>
    <scope>NUCLEOTIDE SEQUENCE</scope>
    <source>
        <strain evidence="12">GBR_01_08_01A</strain>
    </source>
</reference>
<dbReference type="SMART" id="SM00291">
    <property type="entry name" value="ZnF_ZZ"/>
    <property type="match status" value="1"/>
</dbReference>
<feature type="region of interest" description="Disordered" evidence="9">
    <location>
        <begin position="231"/>
        <end position="253"/>
    </location>
</feature>
<dbReference type="FunFam" id="3.30.60.90:FF:000016">
    <property type="entry name" value="Refractory to sigma P"/>
    <property type="match status" value="1"/>
</dbReference>
<keyword evidence="5 8" id="KW-0863">Zinc-finger</keyword>
<dbReference type="EMBL" id="JAIFRP010004405">
    <property type="protein sequence ID" value="KAK2576890.1"/>
    <property type="molecule type" value="Genomic_DNA"/>
</dbReference>
<dbReference type="PROSITE" id="PS51745">
    <property type="entry name" value="PB1"/>
    <property type="match status" value="1"/>
</dbReference>
<comment type="caution">
    <text evidence="12">The sequence shown here is derived from an EMBL/GenBank/DDBJ whole genome shotgun (WGS) entry which is preliminary data.</text>
</comment>
<dbReference type="PROSITE" id="PS01357">
    <property type="entry name" value="ZF_ZZ_1"/>
    <property type="match status" value="1"/>
</dbReference>
<dbReference type="GO" id="GO:0005634">
    <property type="term" value="C:nucleus"/>
    <property type="evidence" value="ECO:0007669"/>
    <property type="project" value="UniProtKB-SubCell"/>
</dbReference>
<dbReference type="PANTHER" id="PTHR15090">
    <property type="entry name" value="SEQUESTOSOME 1-RELATED"/>
    <property type="match status" value="1"/>
</dbReference>
<dbReference type="InterPro" id="IPR033741">
    <property type="entry name" value="SQSTM_UBA"/>
</dbReference>
<evidence type="ECO:0000256" key="9">
    <source>
        <dbReference type="SAM" id="MobiDB-lite"/>
    </source>
</evidence>
<feature type="compositionally biased region" description="Low complexity" evidence="9">
    <location>
        <begin position="176"/>
        <end position="190"/>
    </location>
</feature>
<dbReference type="CDD" id="cd02340">
    <property type="entry name" value="ZZ_NBR1_like"/>
    <property type="match status" value="1"/>
</dbReference>
<feature type="domain" description="PB1" evidence="11">
    <location>
        <begin position="5"/>
        <end position="102"/>
    </location>
</feature>
<organism evidence="12 13">
    <name type="scientific">Odynerus spinipes</name>
    <dbReference type="NCBI Taxonomy" id="1348599"/>
    <lineage>
        <taxon>Eukaryota</taxon>
        <taxon>Metazoa</taxon>
        <taxon>Ecdysozoa</taxon>
        <taxon>Arthropoda</taxon>
        <taxon>Hexapoda</taxon>
        <taxon>Insecta</taxon>
        <taxon>Pterygota</taxon>
        <taxon>Neoptera</taxon>
        <taxon>Endopterygota</taxon>
        <taxon>Hymenoptera</taxon>
        <taxon>Apocrita</taxon>
        <taxon>Aculeata</taxon>
        <taxon>Vespoidea</taxon>
        <taxon>Vespidae</taxon>
        <taxon>Eumeninae</taxon>
        <taxon>Odynerus</taxon>
    </lineage>
</organism>
<dbReference type="InterPro" id="IPR043145">
    <property type="entry name" value="Znf_ZZ_sf"/>
</dbReference>
<feature type="region of interest" description="Disordered" evidence="9">
    <location>
        <begin position="283"/>
        <end position="334"/>
    </location>
</feature>
<keyword evidence="3" id="KW-0963">Cytoplasm</keyword>
<feature type="compositionally biased region" description="Polar residues" evidence="9">
    <location>
        <begin position="314"/>
        <end position="334"/>
    </location>
</feature>
<evidence type="ECO:0000313" key="12">
    <source>
        <dbReference type="EMBL" id="KAK2576890.1"/>
    </source>
</evidence>
<dbReference type="SUPFAM" id="SSF57850">
    <property type="entry name" value="RING/U-box"/>
    <property type="match status" value="1"/>
</dbReference>
<evidence type="ECO:0000256" key="5">
    <source>
        <dbReference type="ARBA" id="ARBA00022771"/>
    </source>
</evidence>
<dbReference type="GO" id="GO:0035973">
    <property type="term" value="P:aggrephagy"/>
    <property type="evidence" value="ECO:0007669"/>
    <property type="project" value="TreeGrafter"/>
</dbReference>
<dbReference type="InterPro" id="IPR000433">
    <property type="entry name" value="Znf_ZZ"/>
</dbReference>
<keyword evidence="4" id="KW-0479">Metal-binding</keyword>
<evidence type="ECO:0008006" key="14">
    <source>
        <dbReference type="Google" id="ProtNLM"/>
    </source>
</evidence>
<dbReference type="PANTHER" id="PTHR15090:SF0">
    <property type="entry name" value="SEQUESTOSOME-1"/>
    <property type="match status" value="1"/>
</dbReference>
<dbReference type="CDD" id="cd14320">
    <property type="entry name" value="UBA_SQSTM"/>
    <property type="match status" value="1"/>
</dbReference>
<dbReference type="GO" id="GO:0005080">
    <property type="term" value="F:protein kinase C binding"/>
    <property type="evidence" value="ECO:0007669"/>
    <property type="project" value="TreeGrafter"/>
</dbReference>
<dbReference type="SUPFAM" id="SSF46934">
    <property type="entry name" value="UBA-like"/>
    <property type="match status" value="1"/>
</dbReference>
<evidence type="ECO:0000259" key="11">
    <source>
        <dbReference type="PROSITE" id="PS51745"/>
    </source>
</evidence>
<dbReference type="Gene3D" id="3.10.20.90">
    <property type="entry name" value="Phosphatidylinositol 3-kinase Catalytic Subunit, Chain A, domain 1"/>
    <property type="match status" value="1"/>
</dbReference>
<dbReference type="SUPFAM" id="SSF54277">
    <property type="entry name" value="CAD &amp; PB1 domains"/>
    <property type="match status" value="1"/>
</dbReference>
<dbReference type="GO" id="GO:0007032">
    <property type="term" value="P:endosome organization"/>
    <property type="evidence" value="ECO:0007669"/>
    <property type="project" value="TreeGrafter"/>
</dbReference>
<dbReference type="Pfam" id="PF00564">
    <property type="entry name" value="PB1"/>
    <property type="match status" value="1"/>
</dbReference>
<proteinExistence type="predicted"/>
<dbReference type="Gene3D" id="3.30.60.90">
    <property type="match status" value="1"/>
</dbReference>
<keyword evidence="7" id="KW-0539">Nucleus</keyword>
<dbReference type="FunFam" id="3.10.20.90:FF:000320">
    <property type="entry name" value="Predicted protein"/>
    <property type="match status" value="1"/>
</dbReference>
<evidence type="ECO:0000256" key="3">
    <source>
        <dbReference type="ARBA" id="ARBA00022490"/>
    </source>
</evidence>
<dbReference type="GO" id="GO:0044753">
    <property type="term" value="C:amphisome"/>
    <property type="evidence" value="ECO:0007669"/>
    <property type="project" value="TreeGrafter"/>
</dbReference>
<dbReference type="InterPro" id="IPR009060">
    <property type="entry name" value="UBA-like_sf"/>
</dbReference>
<evidence type="ECO:0000256" key="1">
    <source>
        <dbReference type="ARBA" id="ARBA00004123"/>
    </source>
</evidence>
<name>A0AAD9VKA4_9HYME</name>
<evidence type="ECO:0000256" key="7">
    <source>
        <dbReference type="ARBA" id="ARBA00023242"/>
    </source>
</evidence>
<dbReference type="GO" id="GO:0000423">
    <property type="term" value="P:mitophagy"/>
    <property type="evidence" value="ECO:0007669"/>
    <property type="project" value="TreeGrafter"/>
</dbReference>
<dbReference type="GO" id="GO:0070530">
    <property type="term" value="F:K63-linked polyubiquitin modification-dependent protein binding"/>
    <property type="evidence" value="ECO:0007669"/>
    <property type="project" value="TreeGrafter"/>
</dbReference>
<dbReference type="SMART" id="SM00165">
    <property type="entry name" value="UBA"/>
    <property type="match status" value="1"/>
</dbReference>
<evidence type="ECO:0000259" key="10">
    <source>
        <dbReference type="PROSITE" id="PS50135"/>
    </source>
</evidence>
<dbReference type="Gene3D" id="1.10.8.10">
    <property type="entry name" value="DNA helicase RuvA subunit, C-terminal domain"/>
    <property type="match status" value="1"/>
</dbReference>
<evidence type="ECO:0000256" key="8">
    <source>
        <dbReference type="PROSITE-ProRule" id="PRU00228"/>
    </source>
</evidence>
<comment type="subcellular location">
    <subcellularLocation>
        <location evidence="2">Cytoplasm</location>
    </subcellularLocation>
    <subcellularLocation>
        <location evidence="1">Nucleus</location>
    </subcellularLocation>
</comment>
<gene>
    <name evidence="12" type="ORF">KPH14_005515</name>
</gene>
<dbReference type="InterPro" id="IPR052260">
    <property type="entry name" value="Autophagy_Rcpt_SigReg"/>
</dbReference>
<dbReference type="GO" id="GO:0008270">
    <property type="term" value="F:zinc ion binding"/>
    <property type="evidence" value="ECO:0007669"/>
    <property type="project" value="UniProtKB-KW"/>
</dbReference>
<evidence type="ECO:0000256" key="4">
    <source>
        <dbReference type="ARBA" id="ARBA00022723"/>
    </source>
</evidence>
<evidence type="ECO:0000256" key="2">
    <source>
        <dbReference type="ARBA" id="ARBA00004496"/>
    </source>
</evidence>
<dbReference type="Pfam" id="PF16577">
    <property type="entry name" value="UBA_5"/>
    <property type="match status" value="1"/>
</dbReference>
<dbReference type="Pfam" id="PF00569">
    <property type="entry name" value="ZZ"/>
    <property type="match status" value="1"/>
</dbReference>
<protein>
    <recommendedName>
        <fullName evidence="14">Sequestosome-1</fullName>
    </recommendedName>
</protein>
<keyword evidence="13" id="KW-1185">Reference proteome</keyword>
<reference evidence="12" key="1">
    <citation type="submission" date="2021-08" db="EMBL/GenBank/DDBJ databases">
        <authorList>
            <person name="Misof B."/>
            <person name="Oliver O."/>
            <person name="Podsiadlowski L."/>
            <person name="Donath A."/>
            <person name="Peters R."/>
            <person name="Mayer C."/>
            <person name="Rust J."/>
            <person name="Gunkel S."/>
            <person name="Lesny P."/>
            <person name="Martin S."/>
            <person name="Oeyen J.P."/>
            <person name="Petersen M."/>
            <person name="Panagiotis P."/>
            <person name="Wilbrandt J."/>
            <person name="Tanja T."/>
        </authorList>
    </citation>
    <scope>NUCLEOTIDE SEQUENCE</scope>
    <source>
        <strain evidence="12">GBR_01_08_01A</strain>
        <tissue evidence="12">Thorax + abdomen</tissue>
    </source>
</reference>
<feature type="region of interest" description="Disordered" evidence="9">
    <location>
        <begin position="167"/>
        <end position="198"/>
    </location>
</feature>
<dbReference type="InterPro" id="IPR000270">
    <property type="entry name" value="PB1_dom"/>
</dbReference>
<feature type="compositionally biased region" description="Polar residues" evidence="9">
    <location>
        <begin position="236"/>
        <end position="253"/>
    </location>
</feature>
<dbReference type="SMART" id="SM00666">
    <property type="entry name" value="PB1"/>
    <property type="match status" value="1"/>
</dbReference>
<dbReference type="Proteomes" id="UP001258017">
    <property type="component" value="Unassembled WGS sequence"/>
</dbReference>
<accession>A0AAD9VKA4</accession>
<keyword evidence="6" id="KW-0862">Zinc</keyword>
<dbReference type="PROSITE" id="PS50135">
    <property type="entry name" value="ZF_ZZ_2"/>
    <property type="match status" value="1"/>
</dbReference>
<dbReference type="AlphaFoldDB" id="A0AAD9VKA4"/>
<dbReference type="GO" id="GO:0016235">
    <property type="term" value="C:aggresome"/>
    <property type="evidence" value="ECO:0007669"/>
    <property type="project" value="TreeGrafter"/>
</dbReference>
<evidence type="ECO:0000313" key="13">
    <source>
        <dbReference type="Proteomes" id="UP001258017"/>
    </source>
</evidence>
<dbReference type="InterPro" id="IPR053793">
    <property type="entry name" value="PB1-like"/>
</dbReference>
<dbReference type="InterPro" id="IPR015940">
    <property type="entry name" value="UBA"/>
</dbReference>
<feature type="domain" description="ZZ-type" evidence="10">
    <location>
        <begin position="109"/>
        <end position="159"/>
    </location>
</feature>
<evidence type="ECO:0000256" key="6">
    <source>
        <dbReference type="ARBA" id="ARBA00022833"/>
    </source>
</evidence>